<dbReference type="GO" id="GO:0007165">
    <property type="term" value="P:signal transduction"/>
    <property type="evidence" value="ECO:0007669"/>
    <property type="project" value="TreeGrafter"/>
</dbReference>
<dbReference type="SUPFAM" id="SSF56024">
    <property type="entry name" value="Phospholipase D/nuclease"/>
    <property type="match status" value="1"/>
</dbReference>
<dbReference type="AlphaFoldDB" id="H3A9B8"/>
<dbReference type="PANTHER" id="PTHR16181">
    <property type="entry name" value="PROTEIN FAM83A-RELATED"/>
    <property type="match status" value="1"/>
</dbReference>
<dbReference type="EMBL" id="AFYH01186256">
    <property type="status" value="NOT_ANNOTATED_CDS"/>
    <property type="molecule type" value="Genomic_DNA"/>
</dbReference>
<reference evidence="6" key="1">
    <citation type="submission" date="2011-08" db="EMBL/GenBank/DDBJ databases">
        <title>The draft genome of Latimeria chalumnae.</title>
        <authorList>
            <person name="Di Palma F."/>
            <person name="Alfoldi J."/>
            <person name="Johnson J."/>
            <person name="Berlin A."/>
            <person name="Gnerre S."/>
            <person name="Jaffe D."/>
            <person name="MacCallum I."/>
            <person name="Young S."/>
            <person name="Walker B.J."/>
            <person name="Lander E."/>
            <person name="Lindblad-Toh K."/>
        </authorList>
    </citation>
    <scope>NUCLEOTIDE SEQUENCE [LARGE SCALE GENOMIC DNA]</scope>
    <source>
        <strain evidence="6">Wild caught</strain>
    </source>
</reference>
<evidence type="ECO:0000259" key="4">
    <source>
        <dbReference type="Pfam" id="PF07894"/>
    </source>
</evidence>
<dbReference type="HOGENOM" id="CLU_019056_3_0_1"/>
<reference evidence="5" key="2">
    <citation type="submission" date="2025-08" db="UniProtKB">
        <authorList>
            <consortium name="Ensembl"/>
        </authorList>
    </citation>
    <scope>IDENTIFICATION</scope>
</reference>
<dbReference type="Pfam" id="PF07894">
    <property type="entry name" value="SACK1"/>
    <property type="match status" value="1"/>
</dbReference>
<dbReference type="InterPro" id="IPR050944">
    <property type="entry name" value="FAM83"/>
</dbReference>
<protein>
    <submittedName>
        <fullName evidence="5">Family with sequence similarity 83 member C</fullName>
    </submittedName>
</protein>
<dbReference type="OMA" id="KEFTEMC"/>
<dbReference type="PANTHER" id="PTHR16181:SF29">
    <property type="entry name" value="PROTEIN FAM83A-RELATED"/>
    <property type="match status" value="1"/>
</dbReference>
<dbReference type="GO" id="GO:0019901">
    <property type="term" value="F:protein kinase binding"/>
    <property type="evidence" value="ECO:0007669"/>
    <property type="project" value="TreeGrafter"/>
</dbReference>
<dbReference type="EMBL" id="AFYH01186258">
    <property type="status" value="NOT_ANNOTATED_CDS"/>
    <property type="molecule type" value="Genomic_DNA"/>
</dbReference>
<comment type="similarity">
    <text evidence="2">Belongs to the FAM83 family.</text>
</comment>
<dbReference type="Bgee" id="ENSLACG00000005534">
    <property type="expression patterns" value="Expressed in pectoral fin"/>
</dbReference>
<gene>
    <name evidence="5" type="primary">FAM83C</name>
</gene>
<evidence type="ECO:0000313" key="6">
    <source>
        <dbReference type="Proteomes" id="UP000008672"/>
    </source>
</evidence>
<dbReference type="STRING" id="7897.ENSLACP00000006239"/>
<reference evidence="5" key="3">
    <citation type="submission" date="2025-09" db="UniProtKB">
        <authorList>
            <consortium name="Ensembl"/>
        </authorList>
    </citation>
    <scope>IDENTIFICATION</scope>
</reference>
<name>H3A9B8_LATCH</name>
<evidence type="ECO:0000256" key="1">
    <source>
        <dbReference type="ARBA" id="ARBA00004496"/>
    </source>
</evidence>
<dbReference type="eggNOG" id="ENOG502QQ4N">
    <property type="taxonomic scope" value="Eukaryota"/>
</dbReference>
<feature type="domain" description="Scaffolding anchor of CK1" evidence="4">
    <location>
        <begin position="27"/>
        <end position="305"/>
    </location>
</feature>
<dbReference type="EMBL" id="AFYH01186259">
    <property type="status" value="NOT_ANNOTATED_CDS"/>
    <property type="molecule type" value="Genomic_DNA"/>
</dbReference>
<sequence>FLRPYASNLSRKQLGKLASRLEELKNPWRPSSSTELSHSEAARLATDALLESGEQAYLQVLQEEKELPFLSPLEIQYIADNGKKNAANMESGANGMANMEELQDGDAMSEQTSGTYFPLMSDMDPPVLELGWPEIPHLTRIASTDAQIYFHRDRTKNIKDLFRSLIKKAKNLIAIVMDLFTDIDILCDLIEAASKRRISVYLLLDEINLQYFTELCDKVDIRGINLANMRIRSVHGDTYCTKSGKKFIGQIFENFMIVDCEQVVVGSYSFTWLSGQVHSHMVIHFTGKIVEDFDREFRCLYADSKIIDFFDNPENELPVFFSSNILSCQPAIMTEQTIECEPSEHSSSLSDSSVSSIKKGPFLSTPAFKVLQERRGTNPNYIIQGKKVTSPNHVNQEKKNTYSGIDHQVKNLQQETDTPAKQRGVFFLHKMSDALYSVYKERDGPAFFRNTPQNKNIHSKETDVAEVENKSTVPFYSGIEAVVMREKNHRITDDEKRMTLGHSKLELVREYNKLANRHIYSRYEL</sequence>
<dbReference type="Proteomes" id="UP000008672">
    <property type="component" value="Unassembled WGS sequence"/>
</dbReference>
<dbReference type="Ensembl" id="ENSLACT00000006291.1">
    <property type="protein sequence ID" value="ENSLACP00000006239.1"/>
    <property type="gene ID" value="ENSLACG00000005534.1"/>
</dbReference>
<dbReference type="InParanoid" id="H3A9B8"/>
<proteinExistence type="inferred from homology"/>
<keyword evidence="6" id="KW-1185">Reference proteome</keyword>
<evidence type="ECO:0000256" key="2">
    <source>
        <dbReference type="ARBA" id="ARBA00006937"/>
    </source>
</evidence>
<dbReference type="InterPro" id="IPR012461">
    <property type="entry name" value="SACK1"/>
</dbReference>
<evidence type="ECO:0000256" key="3">
    <source>
        <dbReference type="ARBA" id="ARBA00022490"/>
    </source>
</evidence>
<keyword evidence="3" id="KW-0963">Cytoplasm</keyword>
<evidence type="ECO:0000313" key="5">
    <source>
        <dbReference type="Ensembl" id="ENSLACP00000006239.1"/>
    </source>
</evidence>
<dbReference type="FunFam" id="3.30.870.10:FF:000004">
    <property type="entry name" value="protein FAM83H isoform X2"/>
    <property type="match status" value="1"/>
</dbReference>
<organism evidence="5 6">
    <name type="scientific">Latimeria chalumnae</name>
    <name type="common">Coelacanth</name>
    <dbReference type="NCBI Taxonomy" id="7897"/>
    <lineage>
        <taxon>Eukaryota</taxon>
        <taxon>Metazoa</taxon>
        <taxon>Chordata</taxon>
        <taxon>Craniata</taxon>
        <taxon>Vertebrata</taxon>
        <taxon>Euteleostomi</taxon>
        <taxon>Coelacanthiformes</taxon>
        <taxon>Coelacanthidae</taxon>
        <taxon>Latimeria</taxon>
    </lineage>
</organism>
<dbReference type="GeneTree" id="ENSGT00940000160254"/>
<accession>H3A9B8</accession>
<comment type="subcellular location">
    <subcellularLocation>
        <location evidence="1">Cytoplasm</location>
    </subcellularLocation>
</comment>
<dbReference type="EMBL" id="AFYH01186257">
    <property type="status" value="NOT_ANNOTATED_CDS"/>
    <property type="molecule type" value="Genomic_DNA"/>
</dbReference>
<dbReference type="GO" id="GO:0005737">
    <property type="term" value="C:cytoplasm"/>
    <property type="evidence" value="ECO:0007669"/>
    <property type="project" value="UniProtKB-SubCell"/>
</dbReference>
<dbReference type="Gene3D" id="3.30.870.10">
    <property type="entry name" value="Endonuclease Chain A"/>
    <property type="match status" value="1"/>
</dbReference>